<dbReference type="EMBL" id="JAMKOV010000006">
    <property type="protein sequence ID" value="KAI8039453.1"/>
    <property type="molecule type" value="Genomic_DNA"/>
</dbReference>
<sequence length="79" mass="9376">MKLFFNLTSSTMWLKLLLTKYDLILRRLTHICKSLAPCFGYLVVIYFILQAPLNHSISNYYHFVFTTVLYLFLCLFGEN</sequence>
<keyword evidence="1" id="KW-0472">Membrane</keyword>
<dbReference type="AlphaFoldDB" id="A0A9P9YM12"/>
<organism evidence="2 3">
    <name type="scientific">Drosophila gunungcola</name>
    <name type="common">fruit fly</name>
    <dbReference type="NCBI Taxonomy" id="103775"/>
    <lineage>
        <taxon>Eukaryota</taxon>
        <taxon>Metazoa</taxon>
        <taxon>Ecdysozoa</taxon>
        <taxon>Arthropoda</taxon>
        <taxon>Hexapoda</taxon>
        <taxon>Insecta</taxon>
        <taxon>Pterygota</taxon>
        <taxon>Neoptera</taxon>
        <taxon>Endopterygota</taxon>
        <taxon>Diptera</taxon>
        <taxon>Brachycera</taxon>
        <taxon>Muscomorpha</taxon>
        <taxon>Ephydroidea</taxon>
        <taxon>Drosophilidae</taxon>
        <taxon>Drosophila</taxon>
        <taxon>Sophophora</taxon>
    </lineage>
</organism>
<accession>A0A9P9YM12</accession>
<protein>
    <submittedName>
        <fullName evidence="2">Uncharacterized protein</fullName>
    </submittedName>
</protein>
<proteinExistence type="predicted"/>
<evidence type="ECO:0000256" key="1">
    <source>
        <dbReference type="SAM" id="Phobius"/>
    </source>
</evidence>
<reference evidence="2" key="1">
    <citation type="journal article" date="2023" name="Genome Biol. Evol.">
        <title>Long-read-based Genome Assembly of Drosophila gunungcola Reveals Fewer Chemosensory Genes in Flower-breeding Species.</title>
        <authorList>
            <person name="Negi A."/>
            <person name="Liao B.Y."/>
            <person name="Yeh S.D."/>
        </authorList>
    </citation>
    <scope>NUCLEOTIDE SEQUENCE</scope>
    <source>
        <strain evidence="2">Sukarami</strain>
    </source>
</reference>
<feature type="transmembrane region" description="Helical" evidence="1">
    <location>
        <begin position="59"/>
        <end position="77"/>
    </location>
</feature>
<gene>
    <name evidence="2" type="ORF">M5D96_008177</name>
</gene>
<evidence type="ECO:0000313" key="2">
    <source>
        <dbReference type="EMBL" id="KAI8039453.1"/>
    </source>
</evidence>
<dbReference type="Proteomes" id="UP001059596">
    <property type="component" value="Unassembled WGS sequence"/>
</dbReference>
<evidence type="ECO:0000313" key="3">
    <source>
        <dbReference type="Proteomes" id="UP001059596"/>
    </source>
</evidence>
<keyword evidence="1" id="KW-1133">Transmembrane helix</keyword>
<feature type="transmembrane region" description="Helical" evidence="1">
    <location>
        <begin position="34"/>
        <end position="53"/>
    </location>
</feature>
<keyword evidence="1" id="KW-0812">Transmembrane</keyword>
<name>A0A9P9YM12_9MUSC</name>
<keyword evidence="3" id="KW-1185">Reference proteome</keyword>
<comment type="caution">
    <text evidence="2">The sequence shown here is derived from an EMBL/GenBank/DDBJ whole genome shotgun (WGS) entry which is preliminary data.</text>
</comment>